<dbReference type="Proteomes" id="UP000002051">
    <property type="component" value="Chromosome 5"/>
</dbReference>
<proteinExistence type="predicted"/>
<evidence type="ECO:0000313" key="5">
    <source>
        <dbReference type="Proteomes" id="UP000002051"/>
    </source>
</evidence>
<keyword evidence="2" id="KW-0472">Membrane</keyword>
<dbReference type="AlphaFoldDB" id="G7KDJ5"/>
<dbReference type="EMBL" id="CM001221">
    <property type="protein sequence ID" value="AES94946.1"/>
    <property type="molecule type" value="Genomic_DNA"/>
</dbReference>
<name>G7KDJ5_MEDTR</name>
<keyword evidence="5" id="KW-1185">Reference proteome</keyword>
<gene>
    <name evidence="3" type="ordered locus">MTR_5g020070</name>
</gene>
<evidence type="ECO:0000313" key="3">
    <source>
        <dbReference type="EMBL" id="AES94946.1"/>
    </source>
</evidence>
<dbReference type="STRING" id="3880.G7KDJ5"/>
<organism evidence="3 5">
    <name type="scientific">Medicago truncatula</name>
    <name type="common">Barrel medic</name>
    <name type="synonym">Medicago tribuloides</name>
    <dbReference type="NCBI Taxonomy" id="3880"/>
    <lineage>
        <taxon>Eukaryota</taxon>
        <taxon>Viridiplantae</taxon>
        <taxon>Streptophyta</taxon>
        <taxon>Embryophyta</taxon>
        <taxon>Tracheophyta</taxon>
        <taxon>Spermatophyta</taxon>
        <taxon>Magnoliopsida</taxon>
        <taxon>eudicotyledons</taxon>
        <taxon>Gunneridae</taxon>
        <taxon>Pentapetalae</taxon>
        <taxon>rosids</taxon>
        <taxon>fabids</taxon>
        <taxon>Fabales</taxon>
        <taxon>Fabaceae</taxon>
        <taxon>Papilionoideae</taxon>
        <taxon>50 kb inversion clade</taxon>
        <taxon>NPAAA clade</taxon>
        <taxon>Hologalegina</taxon>
        <taxon>IRL clade</taxon>
        <taxon>Trifolieae</taxon>
        <taxon>Medicago</taxon>
    </lineage>
</organism>
<evidence type="ECO:0000256" key="1">
    <source>
        <dbReference type="SAM" id="MobiDB-lite"/>
    </source>
</evidence>
<accession>G7KDJ5</accession>
<sequence length="159" mass="18201">MQPSHTRRGTFPPLTPKPPKRESPLSPKVNASFVLSAALYAKPSSSSFFSRVNQKKLGSKGPLLFSNSLKFLYINLRSFYTSCGCHSVNLALCDKASSCGKTIVYFIFYFFGIVQYIYTIFDNYTKRDDIFINKIKQKPTISNNNQHDRTEIKTQQRHK</sequence>
<reference evidence="3 5" key="1">
    <citation type="journal article" date="2011" name="Nature">
        <title>The Medicago genome provides insight into the evolution of rhizobial symbioses.</title>
        <authorList>
            <person name="Young N.D."/>
            <person name="Debelle F."/>
            <person name="Oldroyd G.E."/>
            <person name="Geurts R."/>
            <person name="Cannon S.B."/>
            <person name="Udvardi M.K."/>
            <person name="Benedito V.A."/>
            <person name="Mayer K.F."/>
            <person name="Gouzy J."/>
            <person name="Schoof H."/>
            <person name="Van de Peer Y."/>
            <person name="Proost S."/>
            <person name="Cook D.R."/>
            <person name="Meyers B.C."/>
            <person name="Spannagl M."/>
            <person name="Cheung F."/>
            <person name="De Mita S."/>
            <person name="Krishnakumar V."/>
            <person name="Gundlach H."/>
            <person name="Zhou S."/>
            <person name="Mudge J."/>
            <person name="Bharti A.K."/>
            <person name="Murray J.D."/>
            <person name="Naoumkina M.A."/>
            <person name="Rosen B."/>
            <person name="Silverstein K.A."/>
            <person name="Tang H."/>
            <person name="Rombauts S."/>
            <person name="Zhao P.X."/>
            <person name="Zhou P."/>
            <person name="Barbe V."/>
            <person name="Bardou P."/>
            <person name="Bechner M."/>
            <person name="Bellec A."/>
            <person name="Berger A."/>
            <person name="Berges H."/>
            <person name="Bidwell S."/>
            <person name="Bisseling T."/>
            <person name="Choisne N."/>
            <person name="Couloux A."/>
            <person name="Denny R."/>
            <person name="Deshpande S."/>
            <person name="Dai X."/>
            <person name="Doyle J.J."/>
            <person name="Dudez A.M."/>
            <person name="Farmer A.D."/>
            <person name="Fouteau S."/>
            <person name="Franken C."/>
            <person name="Gibelin C."/>
            <person name="Gish J."/>
            <person name="Goldstein S."/>
            <person name="Gonzalez A.J."/>
            <person name="Green P.J."/>
            <person name="Hallab A."/>
            <person name="Hartog M."/>
            <person name="Hua A."/>
            <person name="Humphray S.J."/>
            <person name="Jeong D.H."/>
            <person name="Jing Y."/>
            <person name="Jocker A."/>
            <person name="Kenton S.M."/>
            <person name="Kim D.J."/>
            <person name="Klee K."/>
            <person name="Lai H."/>
            <person name="Lang C."/>
            <person name="Lin S."/>
            <person name="Macmil S.L."/>
            <person name="Magdelenat G."/>
            <person name="Matthews L."/>
            <person name="McCorrison J."/>
            <person name="Monaghan E.L."/>
            <person name="Mun J.H."/>
            <person name="Najar F.Z."/>
            <person name="Nicholson C."/>
            <person name="Noirot C."/>
            <person name="O'Bleness M."/>
            <person name="Paule C.R."/>
            <person name="Poulain J."/>
            <person name="Prion F."/>
            <person name="Qin B."/>
            <person name="Qu C."/>
            <person name="Retzel E.F."/>
            <person name="Riddle C."/>
            <person name="Sallet E."/>
            <person name="Samain S."/>
            <person name="Samson N."/>
            <person name="Sanders I."/>
            <person name="Saurat O."/>
            <person name="Scarpelli C."/>
            <person name="Schiex T."/>
            <person name="Segurens B."/>
            <person name="Severin A.J."/>
            <person name="Sherrier D.J."/>
            <person name="Shi R."/>
            <person name="Sims S."/>
            <person name="Singer S.R."/>
            <person name="Sinharoy S."/>
            <person name="Sterck L."/>
            <person name="Viollet A."/>
            <person name="Wang B.B."/>
            <person name="Wang K."/>
            <person name="Wang M."/>
            <person name="Wang X."/>
            <person name="Warfsmann J."/>
            <person name="Weissenbach J."/>
            <person name="White D.D."/>
            <person name="White J.D."/>
            <person name="Wiley G.B."/>
            <person name="Wincker P."/>
            <person name="Xing Y."/>
            <person name="Yang L."/>
            <person name="Yao Z."/>
            <person name="Ying F."/>
            <person name="Zhai J."/>
            <person name="Zhou L."/>
            <person name="Zuber A."/>
            <person name="Denarie J."/>
            <person name="Dixon R.A."/>
            <person name="May G.D."/>
            <person name="Schwartz D.C."/>
            <person name="Rogers J."/>
            <person name="Quetier F."/>
            <person name="Town C.D."/>
            <person name="Roe B.A."/>
        </authorList>
    </citation>
    <scope>NUCLEOTIDE SEQUENCE [LARGE SCALE GENOMIC DNA]</scope>
    <source>
        <strain evidence="3">A17</strain>
        <strain evidence="4 5">cv. Jemalong A17</strain>
    </source>
</reference>
<feature type="transmembrane region" description="Helical" evidence="2">
    <location>
        <begin position="103"/>
        <end position="121"/>
    </location>
</feature>
<keyword evidence="2" id="KW-1133">Transmembrane helix</keyword>
<evidence type="ECO:0000256" key="2">
    <source>
        <dbReference type="SAM" id="Phobius"/>
    </source>
</evidence>
<evidence type="ECO:0000313" key="4">
    <source>
        <dbReference type="EnsemblPlants" id="AES94946"/>
    </source>
</evidence>
<dbReference type="PaxDb" id="3880-AES94946"/>
<reference evidence="3 5" key="2">
    <citation type="journal article" date="2014" name="BMC Genomics">
        <title>An improved genome release (version Mt4.0) for the model legume Medicago truncatula.</title>
        <authorList>
            <person name="Tang H."/>
            <person name="Krishnakumar V."/>
            <person name="Bidwell S."/>
            <person name="Rosen B."/>
            <person name="Chan A."/>
            <person name="Zhou S."/>
            <person name="Gentzbittel L."/>
            <person name="Childs K.L."/>
            <person name="Yandell M."/>
            <person name="Gundlach H."/>
            <person name="Mayer K.F."/>
            <person name="Schwartz D.C."/>
            <person name="Town C.D."/>
        </authorList>
    </citation>
    <scope>GENOME REANNOTATION</scope>
    <source>
        <strain evidence="4 5">cv. Jemalong A17</strain>
    </source>
</reference>
<keyword evidence="2 3" id="KW-0812">Transmembrane</keyword>
<dbReference type="HOGENOM" id="CLU_1663387_0_0_1"/>
<protein>
    <submittedName>
        <fullName evidence="3">Transmembrane protein, putative</fullName>
    </submittedName>
</protein>
<dbReference type="EnsemblPlants" id="AES94946">
    <property type="protein sequence ID" value="AES94946"/>
    <property type="gene ID" value="MTR_5g020070"/>
</dbReference>
<feature type="region of interest" description="Disordered" evidence="1">
    <location>
        <begin position="1"/>
        <end position="26"/>
    </location>
</feature>
<reference evidence="4" key="3">
    <citation type="submission" date="2015-04" db="UniProtKB">
        <authorList>
            <consortium name="EnsemblPlants"/>
        </authorList>
    </citation>
    <scope>IDENTIFICATION</scope>
    <source>
        <strain evidence="4">cv. Jemalong A17</strain>
    </source>
</reference>